<dbReference type="Proteomes" id="UP001472677">
    <property type="component" value="Unassembled WGS sequence"/>
</dbReference>
<evidence type="ECO:0000313" key="3">
    <source>
        <dbReference type="Proteomes" id="UP001472677"/>
    </source>
</evidence>
<keyword evidence="3" id="KW-1185">Reference proteome</keyword>
<sequence>MEARQLQFIEESKVFQTSLVNFLMHQFPADAPFFPNNQAATPSTNQSALEPSVAIGKTEMVYYSSNAAYNAFDWNTPYERSPSPQPIHLPMSWSHPMPTKGRHQQHGS</sequence>
<gene>
    <name evidence="2" type="ORF">V6N12_012641</name>
</gene>
<accession>A0ABR2DG32</accession>
<reference evidence="2 3" key="1">
    <citation type="journal article" date="2024" name="G3 (Bethesda)">
        <title>Genome assembly of Hibiscus sabdariffa L. provides insights into metabolisms of medicinal natural products.</title>
        <authorList>
            <person name="Kim T."/>
        </authorList>
    </citation>
    <scope>NUCLEOTIDE SEQUENCE [LARGE SCALE GENOMIC DNA]</scope>
    <source>
        <strain evidence="2">TK-2024</strain>
        <tissue evidence="2">Old leaves</tissue>
    </source>
</reference>
<protein>
    <submittedName>
        <fullName evidence="2">Uncharacterized protein</fullName>
    </submittedName>
</protein>
<feature type="region of interest" description="Disordered" evidence="1">
    <location>
        <begin position="80"/>
        <end position="108"/>
    </location>
</feature>
<name>A0ABR2DG32_9ROSI</name>
<dbReference type="EMBL" id="JBBPBM010000029">
    <property type="protein sequence ID" value="KAK8535978.1"/>
    <property type="molecule type" value="Genomic_DNA"/>
</dbReference>
<organism evidence="2 3">
    <name type="scientific">Hibiscus sabdariffa</name>
    <name type="common">roselle</name>
    <dbReference type="NCBI Taxonomy" id="183260"/>
    <lineage>
        <taxon>Eukaryota</taxon>
        <taxon>Viridiplantae</taxon>
        <taxon>Streptophyta</taxon>
        <taxon>Embryophyta</taxon>
        <taxon>Tracheophyta</taxon>
        <taxon>Spermatophyta</taxon>
        <taxon>Magnoliopsida</taxon>
        <taxon>eudicotyledons</taxon>
        <taxon>Gunneridae</taxon>
        <taxon>Pentapetalae</taxon>
        <taxon>rosids</taxon>
        <taxon>malvids</taxon>
        <taxon>Malvales</taxon>
        <taxon>Malvaceae</taxon>
        <taxon>Malvoideae</taxon>
        <taxon>Hibiscus</taxon>
    </lineage>
</organism>
<evidence type="ECO:0000313" key="2">
    <source>
        <dbReference type="EMBL" id="KAK8535978.1"/>
    </source>
</evidence>
<proteinExistence type="predicted"/>
<comment type="caution">
    <text evidence="2">The sequence shown here is derived from an EMBL/GenBank/DDBJ whole genome shotgun (WGS) entry which is preliminary data.</text>
</comment>
<evidence type="ECO:0000256" key="1">
    <source>
        <dbReference type="SAM" id="MobiDB-lite"/>
    </source>
</evidence>